<dbReference type="AlphaFoldDB" id="J0CS16"/>
<evidence type="ECO:0000313" key="1">
    <source>
        <dbReference type="EMBL" id="EJD33044.1"/>
    </source>
</evidence>
<dbReference type="Proteomes" id="UP000006514">
    <property type="component" value="Unassembled WGS sequence"/>
</dbReference>
<reference evidence="2" key="1">
    <citation type="journal article" date="2012" name="Science">
        <title>The Paleozoic origin of enzymatic lignin decomposition reconstructed from 31 fungal genomes.</title>
        <authorList>
            <person name="Floudas D."/>
            <person name="Binder M."/>
            <person name="Riley R."/>
            <person name="Barry K."/>
            <person name="Blanchette R.A."/>
            <person name="Henrissat B."/>
            <person name="Martinez A.T."/>
            <person name="Otillar R."/>
            <person name="Spatafora J.W."/>
            <person name="Yadav J.S."/>
            <person name="Aerts A."/>
            <person name="Benoit I."/>
            <person name="Boyd A."/>
            <person name="Carlson A."/>
            <person name="Copeland A."/>
            <person name="Coutinho P.M."/>
            <person name="de Vries R.P."/>
            <person name="Ferreira P."/>
            <person name="Findley K."/>
            <person name="Foster B."/>
            <person name="Gaskell J."/>
            <person name="Glotzer D."/>
            <person name="Gorecki P."/>
            <person name="Heitman J."/>
            <person name="Hesse C."/>
            <person name="Hori C."/>
            <person name="Igarashi K."/>
            <person name="Jurgens J.A."/>
            <person name="Kallen N."/>
            <person name="Kersten P."/>
            <person name="Kohler A."/>
            <person name="Kuees U."/>
            <person name="Kumar T.K.A."/>
            <person name="Kuo A."/>
            <person name="LaButti K."/>
            <person name="Larrondo L.F."/>
            <person name="Lindquist E."/>
            <person name="Ling A."/>
            <person name="Lombard V."/>
            <person name="Lucas S."/>
            <person name="Lundell T."/>
            <person name="Martin R."/>
            <person name="McLaughlin D.J."/>
            <person name="Morgenstern I."/>
            <person name="Morin E."/>
            <person name="Murat C."/>
            <person name="Nagy L.G."/>
            <person name="Nolan M."/>
            <person name="Ohm R.A."/>
            <person name="Patyshakuliyeva A."/>
            <person name="Rokas A."/>
            <person name="Ruiz-Duenas F.J."/>
            <person name="Sabat G."/>
            <person name="Salamov A."/>
            <person name="Samejima M."/>
            <person name="Schmutz J."/>
            <person name="Slot J.C."/>
            <person name="St John F."/>
            <person name="Stenlid J."/>
            <person name="Sun H."/>
            <person name="Sun S."/>
            <person name="Syed K."/>
            <person name="Tsang A."/>
            <person name="Wiebenga A."/>
            <person name="Young D."/>
            <person name="Pisabarro A."/>
            <person name="Eastwood D.C."/>
            <person name="Martin F."/>
            <person name="Cullen D."/>
            <person name="Grigoriev I.V."/>
            <person name="Hibbett D.S."/>
        </authorList>
    </citation>
    <scope>NUCLEOTIDE SEQUENCE [LARGE SCALE GENOMIC DNA]</scope>
    <source>
        <strain evidence="2">TFB10046</strain>
    </source>
</reference>
<dbReference type="EMBL" id="JH688474">
    <property type="protein sequence ID" value="EJD33044.1"/>
    <property type="molecule type" value="Genomic_DNA"/>
</dbReference>
<proteinExistence type="predicted"/>
<gene>
    <name evidence="1" type="ORF">AURDEDRAFT_177868</name>
</gene>
<dbReference type="InParanoid" id="J0CS16"/>
<dbReference type="OrthoDB" id="2985972at2759"/>
<keyword evidence="2" id="KW-1185">Reference proteome</keyword>
<organism evidence="1 2">
    <name type="scientific">Auricularia subglabra (strain TFB-10046 / SS5)</name>
    <name type="common">White-rot fungus</name>
    <name type="synonym">Auricularia delicata (strain TFB10046)</name>
    <dbReference type="NCBI Taxonomy" id="717982"/>
    <lineage>
        <taxon>Eukaryota</taxon>
        <taxon>Fungi</taxon>
        <taxon>Dikarya</taxon>
        <taxon>Basidiomycota</taxon>
        <taxon>Agaricomycotina</taxon>
        <taxon>Agaricomycetes</taxon>
        <taxon>Auriculariales</taxon>
        <taxon>Auriculariaceae</taxon>
        <taxon>Auricularia</taxon>
    </lineage>
</organism>
<name>J0CS16_AURST</name>
<evidence type="ECO:0008006" key="3">
    <source>
        <dbReference type="Google" id="ProtNLM"/>
    </source>
</evidence>
<protein>
    <recommendedName>
        <fullName evidence="3">BTB domain-containing protein</fullName>
    </recommendedName>
</protein>
<dbReference type="eggNOG" id="ENOG502RQ05">
    <property type="taxonomic scope" value="Eukaryota"/>
</dbReference>
<accession>J0CS16</accession>
<dbReference type="KEGG" id="adl:AURDEDRAFT_177868"/>
<evidence type="ECO:0000313" key="2">
    <source>
        <dbReference type="Proteomes" id="UP000006514"/>
    </source>
</evidence>
<sequence length="330" mass="37046">MSLALTLPPQPVGPLLPPQQAPKPHRNFKFSDANFFLLAEATLFMVHSGMLRRCKMFSNMFGLPQTDNAKKQEDGYTRERPLFIPQVLAVELDVVLNFVYFEWPGPDFTVLGFLRLLALSDRFGIPTARDYALRSLNDLSIPPILRVEYGLLCEVEGWPEQGFMELMLKPLHDIADCDAHCASPDLLLAIVKARSQVDLLRRQTFVQIPDVPHAPTCSLGTRELCTATWRNAWCTGLCRLYLNPGEYAPVPEITDKLNAAAVANMDPACLRAVKDAIVRDKVLTRELELYDTELVKVRALTRTPRLYTPALPAPLFHSTPAGDDDMIETE</sequence>